<reference evidence="1 2" key="1">
    <citation type="submission" date="2020-07" db="EMBL/GenBank/DDBJ databases">
        <title>Genomic Encyclopedia of Type Strains, Phase IV (KMG-V): Genome sequencing to study the core and pangenomes of soil and plant-associated prokaryotes.</title>
        <authorList>
            <person name="Whitman W."/>
        </authorList>
    </citation>
    <scope>NUCLEOTIDE SEQUENCE [LARGE SCALE GENOMIC DNA]</scope>
    <source>
        <strain evidence="1 2">M8UP30</strain>
    </source>
</reference>
<evidence type="ECO:0000313" key="1">
    <source>
        <dbReference type="EMBL" id="NYF51138.1"/>
    </source>
</evidence>
<sequence>MTGFENLNVGDVVTRMLGGTIPMKLPVSAITDRIITCSAWQFDRVTGAEIDEVLGWGPPPLMTGSYLDPSKTECATSCVRADDAEIRTQGR</sequence>
<evidence type="ECO:0000313" key="2">
    <source>
        <dbReference type="Proteomes" id="UP000534186"/>
    </source>
</evidence>
<name>A0A7Y9NKS5_9BACT</name>
<comment type="caution">
    <text evidence="1">The sequence shown here is derived from an EMBL/GenBank/DDBJ whole genome shotgun (WGS) entry which is preliminary data.</text>
</comment>
<gene>
    <name evidence="1" type="ORF">HDF12_001503</name>
</gene>
<proteinExistence type="predicted"/>
<dbReference type="Proteomes" id="UP000534186">
    <property type="component" value="Unassembled WGS sequence"/>
</dbReference>
<dbReference type="AlphaFoldDB" id="A0A7Y9NKS5"/>
<protein>
    <submittedName>
        <fullName evidence="1">Uncharacterized protein</fullName>
    </submittedName>
</protein>
<organism evidence="1 2">
    <name type="scientific">Tunturiibacter lichenicola</name>
    <dbReference type="NCBI Taxonomy" id="2051959"/>
    <lineage>
        <taxon>Bacteria</taxon>
        <taxon>Pseudomonadati</taxon>
        <taxon>Acidobacteriota</taxon>
        <taxon>Terriglobia</taxon>
        <taxon>Terriglobales</taxon>
        <taxon>Acidobacteriaceae</taxon>
        <taxon>Tunturiibacter</taxon>
    </lineage>
</organism>
<dbReference type="EMBL" id="JACCCV010000001">
    <property type="protein sequence ID" value="NYF51138.1"/>
    <property type="molecule type" value="Genomic_DNA"/>
</dbReference>
<accession>A0A7Y9NKS5</accession>